<dbReference type="GO" id="GO:0016020">
    <property type="term" value="C:membrane"/>
    <property type="evidence" value="ECO:0007669"/>
    <property type="project" value="InterPro"/>
</dbReference>
<evidence type="ECO:0000259" key="6">
    <source>
        <dbReference type="Pfam" id="PF25919"/>
    </source>
</evidence>
<dbReference type="PANTHER" id="PTHR30097:SF15">
    <property type="entry name" value="CATION EFFLUX SYSTEM PROTEIN CUSB"/>
    <property type="match status" value="1"/>
</dbReference>
<dbReference type="Proteomes" id="UP000001625">
    <property type="component" value="Chromosome"/>
</dbReference>
<dbReference type="InterPro" id="IPR051909">
    <property type="entry name" value="MFP_Cation_Efflux"/>
</dbReference>
<dbReference type="eggNOG" id="COG0845">
    <property type="taxonomic scope" value="Bacteria"/>
</dbReference>
<dbReference type="Pfam" id="PF25919">
    <property type="entry name" value="BSH_CusB"/>
    <property type="match status" value="1"/>
</dbReference>
<name>D5CT07_SIDLE</name>
<dbReference type="Gene3D" id="2.40.50.320">
    <property type="entry name" value="Copper binding periplasmic protein CusF"/>
    <property type="match status" value="1"/>
</dbReference>
<reference evidence="9 10" key="1">
    <citation type="submission" date="2010-03" db="EMBL/GenBank/DDBJ databases">
        <title>Complete sequence of Sideroxydans lithotrophicus ES-1.</title>
        <authorList>
            <consortium name="US DOE Joint Genome Institute"/>
            <person name="Lucas S."/>
            <person name="Copeland A."/>
            <person name="Lapidus A."/>
            <person name="Cheng J.-F."/>
            <person name="Bruce D."/>
            <person name="Goodwin L."/>
            <person name="Pitluck S."/>
            <person name="Munk A.C."/>
            <person name="Detter J.C."/>
            <person name="Han C."/>
            <person name="Tapia R."/>
            <person name="Larimer F."/>
            <person name="Land M."/>
            <person name="Hauser L."/>
            <person name="Kyrpides N."/>
            <person name="Ivanova N."/>
            <person name="Emerson D."/>
            <person name="Woyke T."/>
        </authorList>
    </citation>
    <scope>NUCLEOTIDE SEQUENCE [LARGE SCALE GENOMIC DNA]</scope>
    <source>
        <strain evidence="9 10">ES-1</strain>
    </source>
</reference>
<keyword evidence="10" id="KW-1185">Reference proteome</keyword>
<keyword evidence="4" id="KW-0406">Ion transport</keyword>
<organism evidence="9 10">
    <name type="scientific">Sideroxydans lithotrophicus (strain ES-1)</name>
    <dbReference type="NCBI Taxonomy" id="580332"/>
    <lineage>
        <taxon>Bacteria</taxon>
        <taxon>Pseudomonadati</taxon>
        <taxon>Pseudomonadota</taxon>
        <taxon>Betaproteobacteria</taxon>
        <taxon>Nitrosomonadales</taxon>
        <taxon>Gallionellaceae</taxon>
        <taxon>Sideroxydans</taxon>
    </lineage>
</organism>
<dbReference type="GO" id="GO:0030288">
    <property type="term" value="C:outer membrane-bounded periplasmic space"/>
    <property type="evidence" value="ECO:0007669"/>
    <property type="project" value="TreeGrafter"/>
</dbReference>
<dbReference type="InterPro" id="IPR042230">
    <property type="entry name" value="CusF_sf"/>
</dbReference>
<dbReference type="Gene3D" id="2.40.420.20">
    <property type="match status" value="1"/>
</dbReference>
<dbReference type="FunFam" id="2.40.30.170:FF:000010">
    <property type="entry name" value="Efflux RND transporter periplasmic adaptor subunit"/>
    <property type="match status" value="1"/>
</dbReference>
<dbReference type="HOGENOM" id="CLU_018816_13_1_4"/>
<dbReference type="eggNOG" id="COG5569">
    <property type="taxonomic scope" value="Bacteria"/>
</dbReference>
<dbReference type="AlphaFoldDB" id="D5CT07"/>
<dbReference type="Gene3D" id="2.40.50.100">
    <property type="match status" value="1"/>
</dbReference>
<dbReference type="Gene3D" id="2.40.30.170">
    <property type="match status" value="1"/>
</dbReference>
<dbReference type="SUPFAM" id="SSF111369">
    <property type="entry name" value="HlyD-like secretion proteins"/>
    <property type="match status" value="1"/>
</dbReference>
<dbReference type="Pfam" id="PF25975">
    <property type="entry name" value="CzcB_C"/>
    <property type="match status" value="1"/>
</dbReference>
<protein>
    <submittedName>
        <fullName evidence="9">Efflux transporter, RND family, MFP subunit</fullName>
    </submittedName>
</protein>
<evidence type="ECO:0000256" key="3">
    <source>
        <dbReference type="ARBA" id="ARBA00022729"/>
    </source>
</evidence>
<keyword evidence="3" id="KW-0732">Signal</keyword>
<proteinExistence type="inferred from homology"/>
<feature type="domain" description="CzcB-like C-terminal circularly permuted SH3-like" evidence="8">
    <location>
        <begin position="353"/>
        <end position="413"/>
    </location>
</feature>
<feature type="domain" description="CusB-like beta-barrel" evidence="7">
    <location>
        <begin position="271"/>
        <end position="345"/>
    </location>
</feature>
<dbReference type="GO" id="GO:0060003">
    <property type="term" value="P:copper ion export"/>
    <property type="evidence" value="ECO:0007669"/>
    <property type="project" value="TreeGrafter"/>
</dbReference>
<evidence type="ECO:0000259" key="7">
    <source>
        <dbReference type="Pfam" id="PF25954"/>
    </source>
</evidence>
<feature type="region of interest" description="Disordered" evidence="5">
    <location>
        <begin position="203"/>
        <end position="233"/>
    </location>
</feature>
<dbReference type="EMBL" id="CP001965">
    <property type="protein sequence ID" value="ADE12093.1"/>
    <property type="molecule type" value="Genomic_DNA"/>
</dbReference>
<dbReference type="Pfam" id="PF11604">
    <property type="entry name" value="CusF_Ec"/>
    <property type="match status" value="1"/>
</dbReference>
<evidence type="ECO:0000256" key="2">
    <source>
        <dbReference type="ARBA" id="ARBA00022448"/>
    </source>
</evidence>
<dbReference type="GO" id="GO:0046914">
    <property type="term" value="F:transition metal ion binding"/>
    <property type="evidence" value="ECO:0007669"/>
    <property type="project" value="TreeGrafter"/>
</dbReference>
<dbReference type="GO" id="GO:0015679">
    <property type="term" value="P:plasma membrane copper ion transport"/>
    <property type="evidence" value="ECO:0007669"/>
    <property type="project" value="TreeGrafter"/>
</dbReference>
<evidence type="ECO:0000259" key="8">
    <source>
        <dbReference type="Pfam" id="PF25975"/>
    </source>
</evidence>
<dbReference type="STRING" id="580332.Slit_1864"/>
<feature type="domain" description="CusB-like barrel-sandwich hybrid" evidence="6">
    <location>
        <begin position="125"/>
        <end position="266"/>
    </location>
</feature>
<evidence type="ECO:0000256" key="1">
    <source>
        <dbReference type="ARBA" id="ARBA00009477"/>
    </source>
</evidence>
<dbReference type="InterPro" id="IPR058649">
    <property type="entry name" value="CzcB_C"/>
</dbReference>
<dbReference type="OrthoDB" id="9806939at2"/>
<dbReference type="InterPro" id="IPR006143">
    <property type="entry name" value="RND_pump_MFP"/>
</dbReference>
<evidence type="ECO:0000256" key="5">
    <source>
        <dbReference type="SAM" id="MobiDB-lite"/>
    </source>
</evidence>
<accession>D5CT07</accession>
<evidence type="ECO:0000256" key="4">
    <source>
        <dbReference type="ARBA" id="ARBA00023065"/>
    </source>
</evidence>
<sequence length="524" mass="56669" precursor="true">MNNLLKLILGALLLLGVATAGYWFGMYSTSAAKETASAAKTERKVLYYRNPMGLPDTSPVPKKDSMGMDYVPVYAGEEATNQLNISTDKVQKLGVQSAAAALRELDRTLRVTGRIEVDERRTYAISPKFEGWVERLYVNTTGQTVSKGQPLFDVYSPELVSARGEYALALQGLAALKDADAETKAGMQQLADASRSRLNNWDIADVPLPSPQSSPASGRGGEREKQSSIPDNSRVTFRAPVTGIVLEKKAVQGMRFMPGETLYQIADLSSLWVIAEINEQDIGQVHIGNRVQVTVDAWPERMFDGKVDFIYPTLNSATRTVQVRIELDNPKGVLKPAMFANVRIAVGQSGKVLAVPTSSVIDSGTRQVVLVRLAEGRFEPRAVTLGNRSDNYVEVLSGVAEGEQVVTSANFLLDSESNLKAALGNMSEAQKNTLTPALSHGEREQIVGHQAQGTLDSINDDGTVSITHEPIKSLGWPGMTMDFALANSSLAAGIKPGSAVSFEIVERTPGEWVITKLQARHGGH</sequence>
<dbReference type="RefSeq" id="WP_013029991.1">
    <property type="nucleotide sequence ID" value="NC_013959.1"/>
</dbReference>
<gene>
    <name evidence="9" type="ordered locus">Slit_1864</name>
</gene>
<dbReference type="GO" id="GO:0022857">
    <property type="term" value="F:transmembrane transporter activity"/>
    <property type="evidence" value="ECO:0007669"/>
    <property type="project" value="InterPro"/>
</dbReference>
<dbReference type="FunFam" id="2.40.420.20:FF:000003">
    <property type="entry name" value="Cation efflux system protein cusB"/>
    <property type="match status" value="1"/>
</dbReference>
<dbReference type="InterPro" id="IPR058790">
    <property type="entry name" value="BSH_CusB"/>
</dbReference>
<dbReference type="NCBIfam" id="TIGR01730">
    <property type="entry name" value="RND_mfp"/>
    <property type="match status" value="1"/>
</dbReference>
<keyword evidence="2" id="KW-0813">Transport</keyword>
<dbReference type="Pfam" id="PF25954">
    <property type="entry name" value="Beta-barrel_RND_2"/>
    <property type="match status" value="1"/>
</dbReference>
<evidence type="ECO:0000313" key="9">
    <source>
        <dbReference type="EMBL" id="ADE12093.1"/>
    </source>
</evidence>
<dbReference type="InterPro" id="IPR058792">
    <property type="entry name" value="Beta-barrel_RND_2"/>
</dbReference>
<dbReference type="KEGG" id="slt:Slit_1864"/>
<evidence type="ECO:0000313" key="10">
    <source>
        <dbReference type="Proteomes" id="UP000001625"/>
    </source>
</evidence>
<dbReference type="PANTHER" id="PTHR30097">
    <property type="entry name" value="CATION EFFLUX SYSTEM PROTEIN CUSB"/>
    <property type="match status" value="1"/>
</dbReference>
<comment type="similarity">
    <text evidence="1">Belongs to the membrane fusion protein (MFP) (TC 8.A.1) family.</text>
</comment>
<dbReference type="InterPro" id="IPR021647">
    <property type="entry name" value="CusF_Ec"/>
</dbReference>